<name>A0ABM0WAV7_CAMSA</name>
<dbReference type="InterPro" id="IPR050232">
    <property type="entry name" value="FBL13/AtMIF1-like"/>
</dbReference>
<evidence type="ECO:0000259" key="1">
    <source>
        <dbReference type="SMART" id="SM00579"/>
    </source>
</evidence>
<reference evidence="2" key="1">
    <citation type="journal article" date="2014" name="Nat. Commun.">
        <title>The emerging biofuel crop Camelina sativa retains a highly undifferentiated hexaploid genome structure.</title>
        <authorList>
            <person name="Kagale S."/>
            <person name="Koh C."/>
            <person name="Nixon J."/>
            <person name="Bollina V."/>
            <person name="Clarke W.E."/>
            <person name="Tuteja R."/>
            <person name="Spillane C."/>
            <person name="Robinson S.J."/>
            <person name="Links M.G."/>
            <person name="Clarke C."/>
            <person name="Higgins E.E."/>
            <person name="Huebert T."/>
            <person name="Sharpe A.G."/>
            <person name="Parkin I.A."/>
        </authorList>
    </citation>
    <scope>NUCLEOTIDE SEQUENCE [LARGE SCALE GENOMIC DNA]</scope>
    <source>
        <strain evidence="2">cv. DH55</strain>
    </source>
</reference>
<accession>A0ABM0WAV7</accession>
<sequence length="289" mass="33299">MEKLISGCPVLEEFALALPYDYHERQKNVSSLRVKSQTLKSFIFSFDTNDTDTVFTFEIDAPNLKYMYFSDDQSDRIVLKNLTSLSMIEIGSEFHVDRGSTSYRERKNAIRDFLNGISTVRHMIISESTLKVLFHYSELGRIRKFDNVTRLQAEIYSDMLELIPAFLESFPNLKNLILDVIVVTREIKLSGVPQFMVLNLECVEIKLKDVMLDEPVKTLVRYFLENSVVLQKLILCFKESSEAMKVYARAKKASSRAKKVSDIFKELSTFTKLSPRCEIITIDLGNLLL</sequence>
<keyword evidence="2" id="KW-1185">Reference proteome</keyword>
<dbReference type="Pfam" id="PF08387">
    <property type="entry name" value="FBD"/>
    <property type="match status" value="1"/>
</dbReference>
<dbReference type="SMART" id="SM00579">
    <property type="entry name" value="FBD"/>
    <property type="match status" value="1"/>
</dbReference>
<dbReference type="InterPro" id="IPR006566">
    <property type="entry name" value="FBD"/>
</dbReference>
<evidence type="ECO:0000313" key="2">
    <source>
        <dbReference type="Proteomes" id="UP000694864"/>
    </source>
</evidence>
<gene>
    <name evidence="3" type="primary">LOC104748314</name>
</gene>
<protein>
    <submittedName>
        <fullName evidence="3">F-box/FBD/LRR-repeat protein At2g26030-like</fullName>
    </submittedName>
</protein>
<reference evidence="3" key="2">
    <citation type="submission" date="2025-08" db="UniProtKB">
        <authorList>
            <consortium name="RefSeq"/>
        </authorList>
    </citation>
    <scope>IDENTIFICATION</scope>
    <source>
        <tissue evidence="3">Leaf</tissue>
    </source>
</reference>
<dbReference type="PANTHER" id="PTHR31900">
    <property type="entry name" value="F-BOX/RNI SUPERFAMILY PROTEIN-RELATED"/>
    <property type="match status" value="1"/>
</dbReference>
<proteinExistence type="predicted"/>
<dbReference type="PANTHER" id="PTHR31900:SF33">
    <property type="entry name" value="PROTEIN WITH RNI-LIKE_FBD-LIKE DOMAIN"/>
    <property type="match status" value="1"/>
</dbReference>
<dbReference type="Proteomes" id="UP000694864">
    <property type="component" value="Chromosome 15"/>
</dbReference>
<feature type="domain" description="FBD" evidence="1">
    <location>
        <begin position="194"/>
        <end position="282"/>
    </location>
</feature>
<dbReference type="RefSeq" id="XP_010468280.2">
    <property type="nucleotide sequence ID" value="XM_010469978.2"/>
</dbReference>
<evidence type="ECO:0000313" key="3">
    <source>
        <dbReference type="RefSeq" id="XP_010468280.2"/>
    </source>
</evidence>
<organism evidence="2 3">
    <name type="scientific">Camelina sativa</name>
    <name type="common">False flax</name>
    <name type="synonym">Myagrum sativum</name>
    <dbReference type="NCBI Taxonomy" id="90675"/>
    <lineage>
        <taxon>Eukaryota</taxon>
        <taxon>Viridiplantae</taxon>
        <taxon>Streptophyta</taxon>
        <taxon>Embryophyta</taxon>
        <taxon>Tracheophyta</taxon>
        <taxon>Spermatophyta</taxon>
        <taxon>Magnoliopsida</taxon>
        <taxon>eudicotyledons</taxon>
        <taxon>Gunneridae</taxon>
        <taxon>Pentapetalae</taxon>
        <taxon>rosids</taxon>
        <taxon>malvids</taxon>
        <taxon>Brassicales</taxon>
        <taxon>Brassicaceae</taxon>
        <taxon>Camelineae</taxon>
        <taxon>Camelina</taxon>
    </lineage>
</organism>
<dbReference type="GeneID" id="104748314"/>